<feature type="compositionally biased region" description="Polar residues" evidence="9">
    <location>
        <begin position="518"/>
        <end position="529"/>
    </location>
</feature>
<dbReference type="Pfam" id="PF16575">
    <property type="entry name" value="CLP1_P"/>
    <property type="match status" value="1"/>
</dbReference>
<dbReference type="PANTHER" id="PTHR12755:SF3">
    <property type="entry name" value="POLYNUCLEOTIDE 5'-HYDROXYL-KINASE NOL9"/>
    <property type="match status" value="1"/>
</dbReference>
<evidence type="ECO:0000256" key="8">
    <source>
        <dbReference type="ARBA" id="ARBA00023242"/>
    </source>
</evidence>
<evidence type="ECO:0000259" key="10">
    <source>
        <dbReference type="Pfam" id="PF16575"/>
    </source>
</evidence>
<dbReference type="AlphaFoldDB" id="A0A7S3DS93"/>
<reference evidence="12" key="1">
    <citation type="submission" date="2021-01" db="EMBL/GenBank/DDBJ databases">
        <authorList>
            <person name="Corre E."/>
            <person name="Pelletier E."/>
            <person name="Niang G."/>
            <person name="Scheremetjew M."/>
            <person name="Finn R."/>
            <person name="Kale V."/>
            <person name="Holt S."/>
            <person name="Cochrane G."/>
            <person name="Meng A."/>
            <person name="Brown T."/>
            <person name="Cohen L."/>
        </authorList>
    </citation>
    <scope>NUCLEOTIDE SEQUENCE</scope>
    <source>
        <strain evidence="12">CCMP125</strain>
    </source>
</reference>
<dbReference type="InterPro" id="IPR045116">
    <property type="entry name" value="Clp1/Grc3"/>
</dbReference>
<keyword evidence="4" id="KW-0808">Transferase</keyword>
<evidence type="ECO:0000259" key="11">
    <source>
        <dbReference type="Pfam" id="PF25467"/>
    </source>
</evidence>
<keyword evidence="5" id="KW-0547">Nucleotide-binding</keyword>
<protein>
    <submittedName>
        <fullName evidence="12">Uncharacterized protein</fullName>
    </submittedName>
</protein>
<organism evidence="12">
    <name type="scientific">Entomoneis paludosa</name>
    <dbReference type="NCBI Taxonomy" id="265537"/>
    <lineage>
        <taxon>Eukaryota</taxon>
        <taxon>Sar</taxon>
        <taxon>Stramenopiles</taxon>
        <taxon>Ochrophyta</taxon>
        <taxon>Bacillariophyta</taxon>
        <taxon>Bacillariophyceae</taxon>
        <taxon>Bacillariophycidae</taxon>
        <taxon>Entomoneidaceae</taxon>
        <taxon>Entomoneis</taxon>
    </lineage>
</organism>
<dbReference type="Gene3D" id="3.40.50.300">
    <property type="entry name" value="P-loop containing nucleotide triphosphate hydrolases"/>
    <property type="match status" value="1"/>
</dbReference>
<dbReference type="GO" id="GO:0051731">
    <property type="term" value="F:polynucleotide 5'-hydroxyl-kinase activity"/>
    <property type="evidence" value="ECO:0007669"/>
    <property type="project" value="InterPro"/>
</dbReference>
<dbReference type="EMBL" id="HBHT01023719">
    <property type="protein sequence ID" value="CAD9974575.1"/>
    <property type="molecule type" value="Transcribed_RNA"/>
</dbReference>
<evidence type="ECO:0000313" key="12">
    <source>
        <dbReference type="EMBL" id="CAD9974575.1"/>
    </source>
</evidence>
<evidence type="ECO:0000256" key="1">
    <source>
        <dbReference type="ARBA" id="ARBA00004604"/>
    </source>
</evidence>
<keyword evidence="3" id="KW-0698">rRNA processing</keyword>
<proteinExistence type="inferred from homology"/>
<feature type="domain" description="Clp1 P-loop" evidence="10">
    <location>
        <begin position="107"/>
        <end position="278"/>
    </location>
</feature>
<feature type="compositionally biased region" description="Polar residues" evidence="9">
    <location>
        <begin position="538"/>
        <end position="556"/>
    </location>
</feature>
<evidence type="ECO:0000256" key="9">
    <source>
        <dbReference type="SAM" id="MobiDB-lite"/>
    </source>
</evidence>
<dbReference type="InterPro" id="IPR027417">
    <property type="entry name" value="P-loop_NTPase"/>
</dbReference>
<evidence type="ECO:0000256" key="4">
    <source>
        <dbReference type="ARBA" id="ARBA00022679"/>
    </source>
</evidence>
<feature type="domain" description="NOL9 C-terminal" evidence="11">
    <location>
        <begin position="388"/>
        <end position="485"/>
    </location>
</feature>
<evidence type="ECO:0000256" key="3">
    <source>
        <dbReference type="ARBA" id="ARBA00022552"/>
    </source>
</evidence>
<feature type="region of interest" description="Disordered" evidence="9">
    <location>
        <begin position="315"/>
        <end position="345"/>
    </location>
</feature>
<comment type="subcellular location">
    <subcellularLocation>
        <location evidence="1">Nucleus</location>
        <location evidence="1">Nucleolus</location>
    </subcellularLocation>
</comment>
<evidence type="ECO:0000256" key="5">
    <source>
        <dbReference type="ARBA" id="ARBA00022741"/>
    </source>
</evidence>
<evidence type="ECO:0000256" key="7">
    <source>
        <dbReference type="ARBA" id="ARBA00022840"/>
    </source>
</evidence>
<dbReference type="GO" id="GO:0005524">
    <property type="term" value="F:ATP binding"/>
    <property type="evidence" value="ECO:0007669"/>
    <property type="project" value="UniProtKB-KW"/>
</dbReference>
<dbReference type="GO" id="GO:0005730">
    <property type="term" value="C:nucleolus"/>
    <property type="evidence" value="ECO:0007669"/>
    <property type="project" value="UniProtKB-SubCell"/>
</dbReference>
<feature type="compositionally biased region" description="Basic and acidic residues" evidence="9">
    <location>
        <begin position="315"/>
        <end position="324"/>
    </location>
</feature>
<keyword evidence="8" id="KW-0539">Nucleus</keyword>
<dbReference type="GO" id="GO:0000448">
    <property type="term" value="P:cleavage in ITS2 between 5.8S rRNA and LSU-rRNA of tricistronic rRNA transcript (SSU-rRNA, 5.8S rRNA, LSU-rRNA)"/>
    <property type="evidence" value="ECO:0007669"/>
    <property type="project" value="TreeGrafter"/>
</dbReference>
<dbReference type="InterPro" id="IPR032319">
    <property type="entry name" value="CLP1_P"/>
</dbReference>
<evidence type="ECO:0000256" key="2">
    <source>
        <dbReference type="ARBA" id="ARBA00011003"/>
    </source>
</evidence>
<dbReference type="PANTHER" id="PTHR12755">
    <property type="entry name" value="CLEAVAGE/POLYADENYLATION FACTOR IA SUBUNIT CLP1P"/>
    <property type="match status" value="1"/>
</dbReference>
<accession>A0A7S3DS93</accession>
<keyword evidence="7" id="KW-0067">ATP-binding</keyword>
<comment type="similarity">
    <text evidence="2">Belongs to the Clp1 family. NOL9/GRC3 subfamily.</text>
</comment>
<evidence type="ECO:0000256" key="6">
    <source>
        <dbReference type="ARBA" id="ARBA00022777"/>
    </source>
</evidence>
<dbReference type="InterPro" id="IPR057570">
    <property type="entry name" value="NOL9_C"/>
</dbReference>
<feature type="compositionally biased region" description="Basic residues" evidence="9">
    <location>
        <begin position="564"/>
        <end position="576"/>
    </location>
</feature>
<name>A0A7S3DS93_9STRA</name>
<keyword evidence="6" id="KW-0418">Kinase</keyword>
<sequence length="582" mass="64643">MQIESIPKKFLRKITTSDTTTTTKTTPLDHSIYQPQSVATPVALPQQHPSQAASFTLHLPSLHSLDDPWRPTVIPLAWQQAAREILADYCQTHHRPDHDCFVVAICGGKGVGKSTCLRYLLHQFLNLAHIHQNNDNDMPHLSILDADLGQPELGPPGLVTFTSTLTQPLWTPPHLHMVLPNQLQQQQPNDNTCFVPQQQAYFLGSIAGSQSDTTGYMQSMAALRHSSHASDSPPPSSLRQRRPRVLLVNLDGWVKGLGGELLQALLQQTLQPLHHVIQIQGPTASQQFALSPFPQSDDASAITTRIHEVSSYHCIQDDDKDHPNETGGDSAMRPPPPSLVNGPSPASLRTMRLGTYFLSDEMTNLWDQSNLVYGGIQGLNMARRLAALRPYAVPLHSVRLMDPTKNPYYDTRWSDNSHVDLSTWNATLVGLASSPDDNATRESEDAAPRPPTPWYLVPCHGLGLIRSIDVVKQTLYILTPIPHPQRVTILIKSCHLSLPLELINRGVESECFPYLEFTSPQESTNNNSMDPGEDDAPMTTTPILGTSPIKSRNTLARRNQQPQQHRHHRHRHRTHGHGPSGK</sequence>
<dbReference type="Pfam" id="PF25467">
    <property type="entry name" value="NOL9_C"/>
    <property type="match status" value="1"/>
</dbReference>
<gene>
    <name evidence="12" type="ORF">APAL1065_LOCUS15916</name>
</gene>
<feature type="region of interest" description="Disordered" evidence="9">
    <location>
        <begin position="518"/>
        <end position="582"/>
    </location>
</feature>